<gene>
    <name evidence="1" type="ORF">HUE56_21480</name>
</gene>
<evidence type="ECO:0008006" key="3">
    <source>
        <dbReference type="Google" id="ProtNLM"/>
    </source>
</evidence>
<protein>
    <recommendedName>
        <fullName evidence="3">HNH endonuclease</fullName>
    </recommendedName>
</protein>
<evidence type="ECO:0000313" key="2">
    <source>
        <dbReference type="Proteomes" id="UP000509702"/>
    </source>
</evidence>
<dbReference type="SUPFAM" id="SSF54060">
    <property type="entry name" value="His-Me finger endonucleases"/>
    <property type="match status" value="1"/>
</dbReference>
<proteinExistence type="predicted"/>
<dbReference type="KEGG" id="aoz:HUE56_21480"/>
<reference evidence="1 2" key="1">
    <citation type="submission" date="2020-06" db="EMBL/GenBank/DDBJ databases">
        <title>Complete genome of Azosprillum oryzae KACC14407.</title>
        <authorList>
            <person name="Kim M."/>
            <person name="Park Y.-J."/>
            <person name="Shin J.-H."/>
        </authorList>
    </citation>
    <scope>NUCLEOTIDE SEQUENCE [LARGE SCALE GENOMIC DNA]</scope>
    <source>
        <strain evidence="1 2">KACC 14407</strain>
    </source>
</reference>
<dbReference type="InterPro" id="IPR044925">
    <property type="entry name" value="His-Me_finger_sf"/>
</dbReference>
<sequence>METVLEILQRNENFHRLPHPYSKYGVITNFGGAEISVINVSTARGVLPFKEKGGDRQYVNIYTDIRHPVTGRWKREKIQLAEAVLRATQGPPKSSNLQCSHLDGDATNCAPDNLAWETRTTNIQRQLHANNFNRGANNPNAKLSHAQREEVIRMGRERYTATAIAHTFRVSVSTVSRILKKAGITTRGWRTI</sequence>
<dbReference type="RefSeq" id="WP_149196707.1">
    <property type="nucleotide sequence ID" value="NZ_BSOV01000023.1"/>
</dbReference>
<dbReference type="EMBL" id="CP054619">
    <property type="protein sequence ID" value="QKS52920.1"/>
    <property type="molecule type" value="Genomic_DNA"/>
</dbReference>
<keyword evidence="2" id="KW-1185">Reference proteome</keyword>
<dbReference type="Gene3D" id="1.10.10.60">
    <property type="entry name" value="Homeodomain-like"/>
    <property type="match status" value="1"/>
</dbReference>
<dbReference type="SUPFAM" id="SSF46689">
    <property type="entry name" value="Homeodomain-like"/>
    <property type="match status" value="1"/>
</dbReference>
<organism evidence="1 2">
    <name type="scientific">Azospirillum oryzae</name>
    <dbReference type="NCBI Taxonomy" id="286727"/>
    <lineage>
        <taxon>Bacteria</taxon>
        <taxon>Pseudomonadati</taxon>
        <taxon>Pseudomonadota</taxon>
        <taxon>Alphaproteobacteria</taxon>
        <taxon>Rhodospirillales</taxon>
        <taxon>Azospirillaceae</taxon>
        <taxon>Azospirillum</taxon>
    </lineage>
</organism>
<name>A0A6N1AMW3_9PROT</name>
<accession>A0A6N1AMW3</accession>
<dbReference type="AlphaFoldDB" id="A0A6N1AMW3"/>
<evidence type="ECO:0000313" key="1">
    <source>
        <dbReference type="EMBL" id="QKS52920.1"/>
    </source>
</evidence>
<dbReference type="OrthoDB" id="8233334at2"/>
<dbReference type="Proteomes" id="UP000509702">
    <property type="component" value="Chromosome"/>
</dbReference>
<dbReference type="InterPro" id="IPR009057">
    <property type="entry name" value="Homeodomain-like_sf"/>
</dbReference>
<dbReference type="Gene3D" id="3.90.75.20">
    <property type="match status" value="1"/>
</dbReference>